<keyword evidence="2" id="KW-1185">Reference proteome</keyword>
<accession>A0A846MTV4</accession>
<proteinExistence type="predicted"/>
<dbReference type="Proteomes" id="UP000537126">
    <property type="component" value="Unassembled WGS sequence"/>
</dbReference>
<protein>
    <submittedName>
        <fullName evidence="1">Pimeloyl-ACP methyl ester carboxylesterase</fullName>
    </submittedName>
</protein>
<dbReference type="Gene3D" id="3.40.50.1820">
    <property type="entry name" value="alpha/beta hydrolase"/>
    <property type="match status" value="1"/>
</dbReference>
<dbReference type="InterPro" id="IPR029058">
    <property type="entry name" value="AB_hydrolase_fold"/>
</dbReference>
<dbReference type="SUPFAM" id="SSF53474">
    <property type="entry name" value="alpha/beta-Hydrolases"/>
    <property type="match status" value="1"/>
</dbReference>
<reference evidence="1 2" key="1">
    <citation type="submission" date="2020-03" db="EMBL/GenBank/DDBJ databases">
        <title>Genomic Encyclopedia of Type Strains, Phase IV (KMG-IV): sequencing the most valuable type-strain genomes for metagenomic binning, comparative biology and taxonomic classification.</title>
        <authorList>
            <person name="Goeker M."/>
        </authorList>
    </citation>
    <scope>NUCLEOTIDE SEQUENCE [LARGE SCALE GENOMIC DNA]</scope>
    <source>
        <strain evidence="1 2">DSM 5718</strain>
    </source>
</reference>
<dbReference type="InterPro" id="IPR000801">
    <property type="entry name" value="Esterase-like"/>
</dbReference>
<sequence length="279" mass="31815">MNKVVFLLSCSILYIATASKRCDFVNTDKIMSSDSVEKHTLEIAGHKVDVWLPGQPPKGCILLLPGWNFSRTDWCARSSMCIQALERGFALVMPEMGKSVYAERLFPETRADWRQYPTRPWLRQQVIKEVSARFGLLEPGQNNFVVGLSTGARGAALLCLDMPDFWKGAALLSGDFDQTQMPSDNLMRGYYGSYKDFAERWKTVDNVIHRILEWRTPVYIGHGTEDKVVPPKQSKHLCEVLHKVYPQLKIVCHFPRAGHDYAYWGSEVKPILDFLESLL</sequence>
<dbReference type="AlphaFoldDB" id="A0A846MTV4"/>
<dbReference type="Pfam" id="PF00756">
    <property type="entry name" value="Esterase"/>
    <property type="match status" value="1"/>
</dbReference>
<organism evidence="1 2">
    <name type="scientific">Thermonema lapsum</name>
    <dbReference type="NCBI Taxonomy" id="28195"/>
    <lineage>
        <taxon>Bacteria</taxon>
        <taxon>Pseudomonadati</taxon>
        <taxon>Bacteroidota</taxon>
        <taxon>Cytophagia</taxon>
        <taxon>Cytophagales</taxon>
        <taxon>Thermonemataceae</taxon>
        <taxon>Thermonema</taxon>
    </lineage>
</organism>
<dbReference type="EMBL" id="JAASRN010000008">
    <property type="protein sequence ID" value="NIK74861.1"/>
    <property type="molecule type" value="Genomic_DNA"/>
</dbReference>
<name>A0A846MTV4_9BACT</name>
<gene>
    <name evidence="1" type="ORF">FHS56_002394</name>
</gene>
<comment type="caution">
    <text evidence="1">The sequence shown here is derived from an EMBL/GenBank/DDBJ whole genome shotgun (WGS) entry which is preliminary data.</text>
</comment>
<evidence type="ECO:0000313" key="2">
    <source>
        <dbReference type="Proteomes" id="UP000537126"/>
    </source>
</evidence>
<evidence type="ECO:0000313" key="1">
    <source>
        <dbReference type="EMBL" id="NIK74861.1"/>
    </source>
</evidence>
<dbReference type="RefSeq" id="WP_166921044.1">
    <property type="nucleotide sequence ID" value="NZ_JAASRN010000008.1"/>
</dbReference>